<dbReference type="Proteomes" id="UP000481861">
    <property type="component" value="Unassembled WGS sequence"/>
</dbReference>
<dbReference type="PROSITE" id="PS01360">
    <property type="entry name" value="ZF_MYND_1"/>
    <property type="match status" value="1"/>
</dbReference>
<sequence>MANSSEPDNAAASPTITPPEASSSASSTAPAPQPPSACAQCGQSPASLKQCLKCHSVSYCTKDCQKAAFKVHKKVCASLAQAYTKAHEPKMESRSTASAKGARDRGLQKWQVCLNFEKWVVGWKLTERSLIPEQSSQTET</sequence>
<proteinExistence type="predicted"/>
<gene>
    <name evidence="7" type="ORF">BDV95DRAFT_559150</name>
</gene>
<dbReference type="GO" id="GO:0008270">
    <property type="term" value="F:zinc ion binding"/>
    <property type="evidence" value="ECO:0007669"/>
    <property type="project" value="UniProtKB-KW"/>
</dbReference>
<evidence type="ECO:0000256" key="2">
    <source>
        <dbReference type="ARBA" id="ARBA00022771"/>
    </source>
</evidence>
<evidence type="ECO:0000259" key="6">
    <source>
        <dbReference type="PROSITE" id="PS50865"/>
    </source>
</evidence>
<evidence type="ECO:0000313" key="7">
    <source>
        <dbReference type="EMBL" id="KAF2877396.1"/>
    </source>
</evidence>
<name>A0A7C8MG33_9PLEO</name>
<dbReference type="Pfam" id="PF01753">
    <property type="entry name" value="zf-MYND"/>
    <property type="match status" value="1"/>
</dbReference>
<evidence type="ECO:0000256" key="1">
    <source>
        <dbReference type="ARBA" id="ARBA00022723"/>
    </source>
</evidence>
<protein>
    <recommendedName>
        <fullName evidence="6">MYND-type domain-containing protein</fullName>
    </recommendedName>
</protein>
<evidence type="ECO:0000256" key="5">
    <source>
        <dbReference type="SAM" id="MobiDB-lite"/>
    </source>
</evidence>
<comment type="caution">
    <text evidence="7">The sequence shown here is derived from an EMBL/GenBank/DDBJ whole genome shotgun (WGS) entry which is preliminary data.</text>
</comment>
<evidence type="ECO:0000313" key="8">
    <source>
        <dbReference type="Proteomes" id="UP000481861"/>
    </source>
</evidence>
<dbReference type="Gene3D" id="6.10.140.2220">
    <property type="match status" value="1"/>
</dbReference>
<accession>A0A7C8MG33</accession>
<dbReference type="PROSITE" id="PS50865">
    <property type="entry name" value="ZF_MYND_2"/>
    <property type="match status" value="1"/>
</dbReference>
<keyword evidence="1" id="KW-0479">Metal-binding</keyword>
<organism evidence="7 8">
    <name type="scientific">Massariosphaeria phaeospora</name>
    <dbReference type="NCBI Taxonomy" id="100035"/>
    <lineage>
        <taxon>Eukaryota</taxon>
        <taxon>Fungi</taxon>
        <taxon>Dikarya</taxon>
        <taxon>Ascomycota</taxon>
        <taxon>Pezizomycotina</taxon>
        <taxon>Dothideomycetes</taxon>
        <taxon>Pleosporomycetidae</taxon>
        <taxon>Pleosporales</taxon>
        <taxon>Pleosporales incertae sedis</taxon>
        <taxon>Massariosphaeria</taxon>
    </lineage>
</organism>
<keyword evidence="8" id="KW-1185">Reference proteome</keyword>
<dbReference type="OrthoDB" id="341421at2759"/>
<dbReference type="AlphaFoldDB" id="A0A7C8MG33"/>
<dbReference type="SUPFAM" id="SSF144232">
    <property type="entry name" value="HIT/MYND zinc finger-like"/>
    <property type="match status" value="1"/>
</dbReference>
<keyword evidence="2 4" id="KW-0863">Zinc-finger</keyword>
<dbReference type="EMBL" id="JAADJZ010000002">
    <property type="protein sequence ID" value="KAF2877396.1"/>
    <property type="molecule type" value="Genomic_DNA"/>
</dbReference>
<feature type="domain" description="MYND-type" evidence="6">
    <location>
        <begin position="38"/>
        <end position="76"/>
    </location>
</feature>
<evidence type="ECO:0000256" key="3">
    <source>
        <dbReference type="ARBA" id="ARBA00022833"/>
    </source>
</evidence>
<keyword evidence="3" id="KW-0862">Zinc</keyword>
<feature type="region of interest" description="Disordered" evidence="5">
    <location>
        <begin position="1"/>
        <end position="37"/>
    </location>
</feature>
<dbReference type="InterPro" id="IPR002893">
    <property type="entry name" value="Znf_MYND"/>
</dbReference>
<feature type="compositionally biased region" description="Low complexity" evidence="5">
    <location>
        <begin position="10"/>
        <end position="30"/>
    </location>
</feature>
<reference evidence="7 8" key="1">
    <citation type="submission" date="2020-01" db="EMBL/GenBank/DDBJ databases">
        <authorList>
            <consortium name="DOE Joint Genome Institute"/>
            <person name="Haridas S."/>
            <person name="Albert R."/>
            <person name="Binder M."/>
            <person name="Bloem J."/>
            <person name="Labutti K."/>
            <person name="Salamov A."/>
            <person name="Andreopoulos B."/>
            <person name="Baker S.E."/>
            <person name="Barry K."/>
            <person name="Bills G."/>
            <person name="Bluhm B.H."/>
            <person name="Cannon C."/>
            <person name="Castanera R."/>
            <person name="Culley D.E."/>
            <person name="Daum C."/>
            <person name="Ezra D."/>
            <person name="Gonzalez J.B."/>
            <person name="Henrissat B."/>
            <person name="Kuo A."/>
            <person name="Liang C."/>
            <person name="Lipzen A."/>
            <person name="Lutzoni F."/>
            <person name="Magnuson J."/>
            <person name="Mondo S."/>
            <person name="Nolan M."/>
            <person name="Ohm R."/>
            <person name="Pangilinan J."/>
            <person name="Park H.-J.H."/>
            <person name="Ramirez L."/>
            <person name="Alfaro M."/>
            <person name="Sun H."/>
            <person name="Tritt A."/>
            <person name="Yoshinaga Y."/>
            <person name="Zwiers L.-H.L."/>
            <person name="Turgeon B.G."/>
            <person name="Goodwin S.B."/>
            <person name="Spatafora J.W."/>
            <person name="Crous P.W."/>
            <person name="Grigoriev I.V."/>
        </authorList>
    </citation>
    <scope>NUCLEOTIDE SEQUENCE [LARGE SCALE GENOMIC DNA]</scope>
    <source>
        <strain evidence="7 8">CBS 611.86</strain>
    </source>
</reference>
<feature type="region of interest" description="Disordered" evidence="5">
    <location>
        <begin position="84"/>
        <end position="105"/>
    </location>
</feature>
<evidence type="ECO:0000256" key="4">
    <source>
        <dbReference type="PROSITE-ProRule" id="PRU00134"/>
    </source>
</evidence>